<name>A0A562ZG88_9BURK</name>
<dbReference type="AlphaFoldDB" id="A0A562ZG88"/>
<reference evidence="2 3" key="1">
    <citation type="submission" date="2019-07" db="EMBL/GenBank/DDBJ databases">
        <title>Caenimonas sedimenti sp. nov., isolated from activated sludge.</title>
        <authorList>
            <person name="Xu J."/>
        </authorList>
    </citation>
    <scope>NUCLEOTIDE SEQUENCE [LARGE SCALE GENOMIC DNA]</scope>
    <source>
        <strain evidence="2 3">HX-9-20</strain>
    </source>
</reference>
<protein>
    <recommendedName>
        <fullName evidence="4">Molecular chaperone</fullName>
    </recommendedName>
</protein>
<dbReference type="Proteomes" id="UP000318199">
    <property type="component" value="Unassembled WGS sequence"/>
</dbReference>
<evidence type="ECO:0000256" key="1">
    <source>
        <dbReference type="SAM" id="MobiDB-lite"/>
    </source>
</evidence>
<proteinExistence type="predicted"/>
<evidence type="ECO:0000313" key="3">
    <source>
        <dbReference type="Proteomes" id="UP000318199"/>
    </source>
</evidence>
<accession>A0A562ZG88</accession>
<dbReference type="OrthoDB" id="8843687at2"/>
<organism evidence="2 3">
    <name type="scientific">Caenimonas sedimenti</name>
    <dbReference type="NCBI Taxonomy" id="2596921"/>
    <lineage>
        <taxon>Bacteria</taxon>
        <taxon>Pseudomonadati</taxon>
        <taxon>Pseudomonadota</taxon>
        <taxon>Betaproteobacteria</taxon>
        <taxon>Burkholderiales</taxon>
        <taxon>Comamonadaceae</taxon>
        <taxon>Caenimonas</taxon>
    </lineage>
</organism>
<evidence type="ECO:0008006" key="4">
    <source>
        <dbReference type="Google" id="ProtNLM"/>
    </source>
</evidence>
<gene>
    <name evidence="2" type="ORF">FN976_26705</name>
</gene>
<sequence length="260" mass="28394">MWLTAVAFPQARAAPFEIAVSPSRVEVTGKSGARLGQSVNLINLGTTPTEVSIRTLDWTFSEEGHLNYFDELREGSCRPWVTLERRFVQLAPQGRTAFRFQIEVPPGASRGECRFMLAIEGVEPAHRAEMQSGGANLSLPVSGRIAIAVYVMLNGAAPKLEIVQIGVKEIQGSRVPVVTVTNKGDAHGRLDGGLESVDAKGQKFDLIPEGTPVMPGQTRTLPLQPRGEPNQRPPVPQFPIRSEGQLDWELGSFKVKMEFP</sequence>
<comment type="caution">
    <text evidence="2">The sequence shown here is derived from an EMBL/GenBank/DDBJ whole genome shotgun (WGS) entry which is preliminary data.</text>
</comment>
<dbReference type="EMBL" id="VOBQ01000026">
    <property type="protein sequence ID" value="TWO66166.1"/>
    <property type="molecule type" value="Genomic_DNA"/>
</dbReference>
<feature type="region of interest" description="Disordered" evidence="1">
    <location>
        <begin position="218"/>
        <end position="240"/>
    </location>
</feature>
<evidence type="ECO:0000313" key="2">
    <source>
        <dbReference type="EMBL" id="TWO66166.1"/>
    </source>
</evidence>
<keyword evidence="3" id="KW-1185">Reference proteome</keyword>